<evidence type="ECO:0000313" key="3">
    <source>
        <dbReference type="EMBL" id="KAK9395767.1"/>
    </source>
</evidence>
<evidence type="ECO:0000313" key="4">
    <source>
        <dbReference type="Proteomes" id="UP001474421"/>
    </source>
</evidence>
<protein>
    <recommendedName>
        <fullName evidence="1">Gypsy retrotransposon integrase-like protein 1</fullName>
    </recommendedName>
</protein>
<evidence type="ECO:0000259" key="2">
    <source>
        <dbReference type="Pfam" id="PF17921"/>
    </source>
</evidence>
<dbReference type="InterPro" id="IPR036397">
    <property type="entry name" value="RNaseH_sf"/>
</dbReference>
<dbReference type="AlphaFoldDB" id="A0AAW1B1I1"/>
<dbReference type="Gene3D" id="1.10.340.70">
    <property type="match status" value="1"/>
</dbReference>
<dbReference type="Gene3D" id="3.30.420.10">
    <property type="entry name" value="Ribonuclease H-like superfamily/Ribonuclease H"/>
    <property type="match status" value="1"/>
</dbReference>
<dbReference type="Pfam" id="PF17921">
    <property type="entry name" value="Integrase_H2C2"/>
    <property type="match status" value="1"/>
</dbReference>
<keyword evidence="4" id="KW-1185">Reference proteome</keyword>
<dbReference type="InterPro" id="IPR041588">
    <property type="entry name" value="Integrase_H2C2"/>
</dbReference>
<dbReference type="SUPFAM" id="SSF53098">
    <property type="entry name" value="Ribonuclease H-like"/>
    <property type="match status" value="1"/>
</dbReference>
<proteinExistence type="predicted"/>
<dbReference type="PANTHER" id="PTHR37984:SF15">
    <property type="entry name" value="INTEGRASE CATALYTIC DOMAIN-CONTAINING PROTEIN"/>
    <property type="match status" value="1"/>
</dbReference>
<comment type="caution">
    <text evidence="3">The sequence shown here is derived from an EMBL/GenBank/DDBJ whole genome shotgun (WGS) entry which is preliminary data.</text>
</comment>
<dbReference type="Proteomes" id="UP001474421">
    <property type="component" value="Unassembled WGS sequence"/>
</dbReference>
<dbReference type="InterPro" id="IPR050951">
    <property type="entry name" value="Retrovirus_Pol_polyprotein"/>
</dbReference>
<dbReference type="GO" id="GO:0003676">
    <property type="term" value="F:nucleic acid binding"/>
    <property type="evidence" value="ECO:0007669"/>
    <property type="project" value="InterPro"/>
</dbReference>
<accession>A0AAW1B1I1</accession>
<evidence type="ECO:0000256" key="1">
    <source>
        <dbReference type="ARBA" id="ARBA00039658"/>
    </source>
</evidence>
<sequence length="191" mass="22032">MPQYHSRREEVVQAIMPPYQQGVAQAVPHQLAGDLNRQLLMAVQSDPWLRDHPGLLRWRDGLAWKGNKLYVPELLRHVVLQRRHDTKQAGHFGFLKTLHLVWHQFWWPQVKVDIEAYVKGCHVCATAKPHTGKPLGLLQTVADPTQPWEDIAMDFIVELPENRGYTVIWTVIDLFSKQAHFIPCKGLPSSR</sequence>
<dbReference type="PANTHER" id="PTHR37984">
    <property type="entry name" value="PROTEIN CBG26694"/>
    <property type="match status" value="1"/>
</dbReference>
<gene>
    <name evidence="3" type="ORF">NXF25_019128</name>
</gene>
<dbReference type="InterPro" id="IPR012337">
    <property type="entry name" value="RNaseH-like_sf"/>
</dbReference>
<feature type="domain" description="Integrase zinc-binding" evidence="2">
    <location>
        <begin position="71"/>
        <end position="130"/>
    </location>
</feature>
<dbReference type="EMBL" id="JAOTOJ010000009">
    <property type="protein sequence ID" value="KAK9395767.1"/>
    <property type="molecule type" value="Genomic_DNA"/>
</dbReference>
<dbReference type="FunFam" id="1.10.340.70:FF:000001">
    <property type="entry name" value="Retrovirus-related Pol polyprotein from transposon gypsy-like Protein"/>
    <property type="match status" value="1"/>
</dbReference>
<name>A0AAW1B1I1_CROAD</name>
<organism evidence="3 4">
    <name type="scientific">Crotalus adamanteus</name>
    <name type="common">Eastern diamondback rattlesnake</name>
    <dbReference type="NCBI Taxonomy" id="8729"/>
    <lineage>
        <taxon>Eukaryota</taxon>
        <taxon>Metazoa</taxon>
        <taxon>Chordata</taxon>
        <taxon>Craniata</taxon>
        <taxon>Vertebrata</taxon>
        <taxon>Euteleostomi</taxon>
        <taxon>Lepidosauria</taxon>
        <taxon>Squamata</taxon>
        <taxon>Bifurcata</taxon>
        <taxon>Unidentata</taxon>
        <taxon>Episquamata</taxon>
        <taxon>Toxicofera</taxon>
        <taxon>Serpentes</taxon>
        <taxon>Colubroidea</taxon>
        <taxon>Viperidae</taxon>
        <taxon>Crotalinae</taxon>
        <taxon>Crotalus</taxon>
    </lineage>
</organism>
<reference evidence="3 4" key="1">
    <citation type="journal article" date="2024" name="Proc. Natl. Acad. Sci. U.S.A.">
        <title>The genetic regulatory architecture and epigenomic basis for age-related changes in rattlesnake venom.</title>
        <authorList>
            <person name="Hogan M.P."/>
            <person name="Holding M.L."/>
            <person name="Nystrom G.S."/>
            <person name="Colston T.J."/>
            <person name="Bartlett D.A."/>
            <person name="Mason A.J."/>
            <person name="Ellsworth S.A."/>
            <person name="Rautsaw R.M."/>
            <person name="Lawrence K.C."/>
            <person name="Strickland J.L."/>
            <person name="He B."/>
            <person name="Fraser P."/>
            <person name="Margres M.J."/>
            <person name="Gilbert D.M."/>
            <person name="Gibbs H.L."/>
            <person name="Parkinson C.L."/>
            <person name="Rokyta D.R."/>
        </authorList>
    </citation>
    <scope>NUCLEOTIDE SEQUENCE [LARGE SCALE GENOMIC DNA]</scope>
    <source>
        <strain evidence="3">DRR0105</strain>
    </source>
</reference>